<proteinExistence type="inferred from homology"/>
<dbReference type="InterPro" id="IPR020568">
    <property type="entry name" value="Ribosomal_Su5_D2-typ_SF"/>
</dbReference>
<dbReference type="Pfam" id="PF01205">
    <property type="entry name" value="Impact_N"/>
    <property type="match status" value="1"/>
</dbReference>
<protein>
    <recommendedName>
        <fullName evidence="2">Impact N-terminal domain-containing protein</fullName>
    </recommendedName>
</protein>
<accession>A0A846U997</accession>
<keyword evidence="4" id="KW-1185">Reference proteome</keyword>
<dbReference type="Proteomes" id="UP000584587">
    <property type="component" value="Unassembled WGS sequence"/>
</dbReference>
<dbReference type="AlphaFoldDB" id="A0A846U997"/>
<dbReference type="EMBL" id="JAAVVK010000001">
    <property type="protein sequence ID" value="NKE38453.1"/>
    <property type="molecule type" value="Genomic_DNA"/>
</dbReference>
<dbReference type="InterPro" id="IPR036956">
    <property type="entry name" value="Impact_N_sf"/>
</dbReference>
<evidence type="ECO:0000313" key="4">
    <source>
        <dbReference type="Proteomes" id="UP000584587"/>
    </source>
</evidence>
<evidence type="ECO:0000313" key="3">
    <source>
        <dbReference type="EMBL" id="NKE38453.1"/>
    </source>
</evidence>
<feature type="domain" description="Impact N-terminal" evidence="2">
    <location>
        <begin position="16"/>
        <end position="114"/>
    </location>
</feature>
<dbReference type="SUPFAM" id="SSF54211">
    <property type="entry name" value="Ribosomal protein S5 domain 2-like"/>
    <property type="match status" value="1"/>
</dbReference>
<gene>
    <name evidence="3" type="ORF">HER12_01640</name>
</gene>
<comment type="caution">
    <text evidence="3">The sequence shown here is derived from an EMBL/GenBank/DDBJ whole genome shotgun (WGS) entry which is preliminary data.</text>
</comment>
<dbReference type="GO" id="GO:0005737">
    <property type="term" value="C:cytoplasm"/>
    <property type="evidence" value="ECO:0007669"/>
    <property type="project" value="TreeGrafter"/>
</dbReference>
<name>A0A846U997_9MOLU</name>
<dbReference type="InterPro" id="IPR001498">
    <property type="entry name" value="Impact_N"/>
</dbReference>
<dbReference type="Gene3D" id="3.30.230.30">
    <property type="entry name" value="Impact, N-terminal domain"/>
    <property type="match status" value="1"/>
</dbReference>
<sequence>MKTVAQKLWSKSYTIKNSKFEVSINQITNVAEAETFLQEHQDQKATHNCYAYIVGFPEQIKRFNDDGEPNKSAGFAILKILEEKQLTNIIVLVRRYFQPPKLGVGHLMRGYQQGLLNYLAVAKLLAIVPSKEYQIVVPVALINLIYQWQKIYHFLILKQTSDDLKVTFIINLAKEKDTLPYHSEVDVTYLKDSFLISAN</sequence>
<dbReference type="InterPro" id="IPR023582">
    <property type="entry name" value="Impact"/>
</dbReference>
<reference evidence="3 4" key="1">
    <citation type="submission" date="2020-04" db="EMBL/GenBank/DDBJ databases">
        <title>Complete genome sequence of Spiroplasma platyhelix ATCC 51748, an insect isolate.</title>
        <authorList>
            <person name="Green E.A."/>
            <person name="Klassen J.L."/>
        </authorList>
    </citation>
    <scope>NUCLEOTIDE SEQUENCE [LARGE SCALE GENOMIC DNA]</scope>
    <source>
        <strain evidence="3 4">PALS-1</strain>
    </source>
</reference>
<dbReference type="PANTHER" id="PTHR16301">
    <property type="entry name" value="IMPACT-RELATED"/>
    <property type="match status" value="1"/>
</dbReference>
<organism evidence="3 4">
    <name type="scientific">Spiroplasma platyhelix PALS-1</name>
    <dbReference type="NCBI Taxonomy" id="1276218"/>
    <lineage>
        <taxon>Bacteria</taxon>
        <taxon>Bacillati</taxon>
        <taxon>Mycoplasmatota</taxon>
        <taxon>Mollicutes</taxon>
        <taxon>Entomoplasmatales</taxon>
        <taxon>Spiroplasmataceae</taxon>
        <taxon>Spiroplasma</taxon>
    </lineage>
</organism>
<dbReference type="PANTHER" id="PTHR16301:SF20">
    <property type="entry name" value="IMPACT FAMILY MEMBER YIGZ"/>
    <property type="match status" value="1"/>
</dbReference>
<evidence type="ECO:0000256" key="1">
    <source>
        <dbReference type="ARBA" id="ARBA00007665"/>
    </source>
</evidence>
<comment type="similarity">
    <text evidence="1">Belongs to the IMPACT family.</text>
</comment>
<dbReference type="RefSeq" id="WP_168104924.1">
    <property type="nucleotide sequence ID" value="NZ_CP051215.1"/>
</dbReference>
<evidence type="ECO:0000259" key="2">
    <source>
        <dbReference type="Pfam" id="PF01205"/>
    </source>
</evidence>
<dbReference type="GO" id="GO:0006446">
    <property type="term" value="P:regulation of translational initiation"/>
    <property type="evidence" value="ECO:0007669"/>
    <property type="project" value="TreeGrafter"/>
</dbReference>